<dbReference type="Proteomes" id="UP001500235">
    <property type="component" value="Unassembled WGS sequence"/>
</dbReference>
<dbReference type="EMBL" id="BAABBQ010000001">
    <property type="protein sequence ID" value="GAA4025177.1"/>
    <property type="molecule type" value="Genomic_DNA"/>
</dbReference>
<keyword evidence="2" id="KW-1185">Reference proteome</keyword>
<organism evidence="1 2">
    <name type="scientific">Sphingomonas swuensis</name>
    <dbReference type="NCBI Taxonomy" id="977800"/>
    <lineage>
        <taxon>Bacteria</taxon>
        <taxon>Pseudomonadati</taxon>
        <taxon>Pseudomonadota</taxon>
        <taxon>Alphaproteobacteria</taxon>
        <taxon>Sphingomonadales</taxon>
        <taxon>Sphingomonadaceae</taxon>
        <taxon>Sphingomonas</taxon>
    </lineage>
</organism>
<evidence type="ECO:0000313" key="1">
    <source>
        <dbReference type="EMBL" id="GAA4025177.1"/>
    </source>
</evidence>
<dbReference type="RefSeq" id="WP_344707972.1">
    <property type="nucleotide sequence ID" value="NZ_BAABBQ010000001.1"/>
</dbReference>
<evidence type="ECO:0000313" key="2">
    <source>
        <dbReference type="Proteomes" id="UP001500235"/>
    </source>
</evidence>
<accession>A0ABP7TEP2</accession>
<sequence length="189" mass="20724">MSPGVRPELEDVLEAFMLDADETGALARYLGDYPQYKAELIDLAHQMGSTEPDELPPMGDPCQAVIRKGWETLSAAWPGIERNLFVSLSPADYGRVAKELSIPLQVLAAIRDGRVLLESIPAAFMRRLAASLNGSLEQLRASFGGELAAARSYKSEQRPETSAPVSFEQLLIAARVPEVERERLLADDQ</sequence>
<proteinExistence type="predicted"/>
<gene>
    <name evidence="1" type="ORF">GCM10022280_27560</name>
</gene>
<protein>
    <submittedName>
        <fullName evidence="1">Uncharacterized protein</fullName>
    </submittedName>
</protein>
<reference evidence="2" key="1">
    <citation type="journal article" date="2019" name="Int. J. Syst. Evol. Microbiol.">
        <title>The Global Catalogue of Microorganisms (GCM) 10K type strain sequencing project: providing services to taxonomists for standard genome sequencing and annotation.</title>
        <authorList>
            <consortium name="The Broad Institute Genomics Platform"/>
            <consortium name="The Broad Institute Genome Sequencing Center for Infectious Disease"/>
            <person name="Wu L."/>
            <person name="Ma J."/>
        </authorList>
    </citation>
    <scope>NUCLEOTIDE SEQUENCE [LARGE SCALE GENOMIC DNA]</scope>
    <source>
        <strain evidence="2">JCM 17563</strain>
    </source>
</reference>
<name>A0ABP7TEP2_9SPHN</name>
<comment type="caution">
    <text evidence="1">The sequence shown here is derived from an EMBL/GenBank/DDBJ whole genome shotgun (WGS) entry which is preliminary data.</text>
</comment>